<dbReference type="AlphaFoldDB" id="A0A4P9XC19"/>
<evidence type="ECO:0000313" key="5">
    <source>
        <dbReference type="Proteomes" id="UP000274922"/>
    </source>
</evidence>
<gene>
    <name evidence="4" type="ORF">CXG81DRAFT_7344</name>
</gene>
<reference evidence="5" key="1">
    <citation type="journal article" date="2018" name="Nat. Microbiol.">
        <title>Leveraging single-cell genomics to expand the fungal tree of life.</title>
        <authorList>
            <person name="Ahrendt S.R."/>
            <person name="Quandt C.A."/>
            <person name="Ciobanu D."/>
            <person name="Clum A."/>
            <person name="Salamov A."/>
            <person name="Andreopoulos B."/>
            <person name="Cheng J.F."/>
            <person name="Woyke T."/>
            <person name="Pelin A."/>
            <person name="Henrissat B."/>
            <person name="Reynolds N.K."/>
            <person name="Benny G.L."/>
            <person name="Smith M.E."/>
            <person name="James T.Y."/>
            <person name="Grigoriev I.V."/>
        </authorList>
    </citation>
    <scope>NUCLEOTIDE SEQUENCE [LARGE SCALE GENOMIC DNA]</scope>
    <source>
        <strain evidence="5">ATCC 52028</strain>
    </source>
</reference>
<dbReference type="Proteomes" id="UP000274922">
    <property type="component" value="Unassembled WGS sequence"/>
</dbReference>
<feature type="non-terminal residue" evidence="4">
    <location>
        <position position="1"/>
    </location>
</feature>
<dbReference type="Gene3D" id="2.60.120.470">
    <property type="entry name" value="PITH domain"/>
    <property type="match status" value="1"/>
</dbReference>
<evidence type="ECO:0000256" key="1">
    <source>
        <dbReference type="ARBA" id="ARBA00025788"/>
    </source>
</evidence>
<evidence type="ECO:0000259" key="3">
    <source>
        <dbReference type="PROSITE" id="PS51532"/>
    </source>
</evidence>
<evidence type="ECO:0000313" key="4">
    <source>
        <dbReference type="EMBL" id="RKP02700.1"/>
    </source>
</evidence>
<accession>A0A4P9XC19</accession>
<name>A0A4P9XC19_9FUNG</name>
<dbReference type="STRING" id="1555241.A0A4P9XC19"/>
<dbReference type="InterPro" id="IPR008979">
    <property type="entry name" value="Galactose-bd-like_sf"/>
</dbReference>
<keyword evidence="5" id="KW-1185">Reference proteome</keyword>
<proteinExistence type="inferred from homology"/>
<dbReference type="GO" id="GO:0005634">
    <property type="term" value="C:nucleus"/>
    <property type="evidence" value="ECO:0007669"/>
    <property type="project" value="TreeGrafter"/>
</dbReference>
<dbReference type="GO" id="GO:0005737">
    <property type="term" value="C:cytoplasm"/>
    <property type="evidence" value="ECO:0007669"/>
    <property type="project" value="UniProtKB-ARBA"/>
</dbReference>
<dbReference type="EMBL" id="ML014137">
    <property type="protein sequence ID" value="RKP02700.1"/>
    <property type="molecule type" value="Genomic_DNA"/>
</dbReference>
<dbReference type="InterPro" id="IPR010400">
    <property type="entry name" value="PITH_dom"/>
</dbReference>
<dbReference type="PANTHER" id="PTHR12175:SF1">
    <property type="entry name" value="PITH DOMAIN-CONTAINING PROTEIN 1"/>
    <property type="match status" value="1"/>
</dbReference>
<dbReference type="Pfam" id="PF06201">
    <property type="entry name" value="PITH"/>
    <property type="match status" value="1"/>
</dbReference>
<comment type="similarity">
    <text evidence="1">Belongs to the PITHD1 family.</text>
</comment>
<dbReference type="InterPro" id="IPR037047">
    <property type="entry name" value="PITH_dom_sf"/>
</dbReference>
<dbReference type="OrthoDB" id="2635at2759"/>
<sequence>HDGHDGHDHDEHALPGMQGDEQSLWKVVDHDHVTALNAVARGVADPNAAGAVLKPWDERFDVSVCLESDADAQLILQIPFTASVKLKSVLISGGPGGAAPRRVHLFANRSDVDFDTANGIQPDQTLELIEEPTGGGGGSASQNDAASARRVRPLPEYAVKTAVFRSLKTLTLFIDASVASEASGDDDAITRLFFVGLKGDYQAFTTDPIISSYELVANPADHRTAAGPHSV</sequence>
<protein>
    <recommendedName>
        <fullName evidence="3">PITH domain-containing protein</fullName>
    </recommendedName>
</protein>
<feature type="non-terminal residue" evidence="4">
    <location>
        <position position="231"/>
    </location>
</feature>
<dbReference type="SUPFAM" id="SSF49785">
    <property type="entry name" value="Galactose-binding domain-like"/>
    <property type="match status" value="1"/>
</dbReference>
<evidence type="ECO:0000256" key="2">
    <source>
        <dbReference type="SAM" id="MobiDB-lite"/>
    </source>
</evidence>
<feature type="domain" description="PITH" evidence="3">
    <location>
        <begin position="13"/>
        <end position="217"/>
    </location>
</feature>
<feature type="region of interest" description="Disordered" evidence="2">
    <location>
        <begin position="128"/>
        <end position="148"/>
    </location>
</feature>
<dbReference type="InterPro" id="IPR045099">
    <property type="entry name" value="PITH1-like"/>
</dbReference>
<dbReference type="PANTHER" id="PTHR12175">
    <property type="entry name" value="AD039 HT014 THIOREDOXIN FAMILY TRP26"/>
    <property type="match status" value="1"/>
</dbReference>
<organism evidence="4 5">
    <name type="scientific">Caulochytrium protostelioides</name>
    <dbReference type="NCBI Taxonomy" id="1555241"/>
    <lineage>
        <taxon>Eukaryota</taxon>
        <taxon>Fungi</taxon>
        <taxon>Fungi incertae sedis</taxon>
        <taxon>Chytridiomycota</taxon>
        <taxon>Chytridiomycota incertae sedis</taxon>
        <taxon>Chytridiomycetes</taxon>
        <taxon>Caulochytriales</taxon>
        <taxon>Caulochytriaceae</taxon>
        <taxon>Caulochytrium</taxon>
    </lineage>
</organism>
<dbReference type="PROSITE" id="PS51532">
    <property type="entry name" value="PITH"/>
    <property type="match status" value="1"/>
</dbReference>